<accession>A0A077WP51</accession>
<feature type="compositionally biased region" description="Basic residues" evidence="3">
    <location>
        <begin position="109"/>
        <end position="125"/>
    </location>
</feature>
<dbReference type="GO" id="GO:0008270">
    <property type="term" value="F:zinc ion binding"/>
    <property type="evidence" value="ECO:0007669"/>
    <property type="project" value="InterPro"/>
</dbReference>
<dbReference type="InterPro" id="IPR050335">
    <property type="entry name" value="ERT1_acuK_gluconeogen_tf"/>
</dbReference>
<dbReference type="SMART" id="SM00066">
    <property type="entry name" value="GAL4"/>
    <property type="match status" value="1"/>
</dbReference>
<keyword evidence="1" id="KW-0479">Metal-binding</keyword>
<reference evidence="5" key="1">
    <citation type="journal article" date="2014" name="Genome Announc.">
        <title>De novo whole-genome sequence and genome annotation of Lichtheimia ramosa.</title>
        <authorList>
            <person name="Linde J."/>
            <person name="Schwartze V."/>
            <person name="Binder U."/>
            <person name="Lass-Florl C."/>
            <person name="Voigt K."/>
            <person name="Horn F."/>
        </authorList>
    </citation>
    <scope>NUCLEOTIDE SEQUENCE</scope>
    <source>
        <strain evidence="5">JMRC FSU:6197</strain>
    </source>
</reference>
<feature type="compositionally biased region" description="Low complexity" evidence="3">
    <location>
        <begin position="204"/>
        <end position="221"/>
    </location>
</feature>
<dbReference type="EMBL" id="LK023331">
    <property type="protein sequence ID" value="CDS09376.1"/>
    <property type="molecule type" value="Genomic_DNA"/>
</dbReference>
<protein>
    <recommendedName>
        <fullName evidence="4">Zn(2)-C6 fungal-type domain-containing protein</fullName>
    </recommendedName>
</protein>
<evidence type="ECO:0000256" key="3">
    <source>
        <dbReference type="SAM" id="MobiDB-lite"/>
    </source>
</evidence>
<evidence type="ECO:0000256" key="1">
    <source>
        <dbReference type="ARBA" id="ARBA00022723"/>
    </source>
</evidence>
<keyword evidence="2" id="KW-0539">Nucleus</keyword>
<sequence length="284" mass="32319">MDFSLSYDWSMYAPTTTAAQQSVHYPSFSASSDVSSSSAMIYPIINPLVVQSQQAPPVKKEITKKPKRKQVKNACVNCQKACKKCDDGRACQRCIKLGLTATCVDSPRKERRKGVKRGPYKKRQSRAQQQQLAQQQMEQEQCEQIFQQPSAFDWFDPSLGCWPIQQEQPIWDNQLSALDLFAVDNIQQQQQSMLPMEDTFSAGSSPSNTTLSSPTTPPSAHSLLPAQQRIAMLQSQQQQMFQQQTLMLEQFQQKQQQSISLQQQQQTMPELASAWMFEPTQYCF</sequence>
<gene>
    <name evidence="5" type="ORF">LRAMOSA10736</name>
</gene>
<dbReference type="OrthoDB" id="5575144at2759"/>
<dbReference type="PANTHER" id="PTHR47659">
    <property type="entry name" value="ZN(II)2CYS6 TRANSCRIPTION FACTOR (EUROFUNG)-RELATED"/>
    <property type="match status" value="1"/>
</dbReference>
<name>A0A077WP51_9FUNG</name>
<feature type="region of interest" description="Disordered" evidence="3">
    <location>
        <begin position="197"/>
        <end position="221"/>
    </location>
</feature>
<evidence type="ECO:0000259" key="4">
    <source>
        <dbReference type="SMART" id="SM00066"/>
    </source>
</evidence>
<feature type="domain" description="Zn(2)-C6 fungal-type" evidence="4">
    <location>
        <begin position="69"/>
        <end position="114"/>
    </location>
</feature>
<dbReference type="PANTHER" id="PTHR47659:SF7">
    <property type="entry name" value="FUNGAL TRANSCRIPTIONAL REGULATORY PROTEIN, N-TERMINAL DOMAIN-CONTAINING PROTEIN"/>
    <property type="match status" value="1"/>
</dbReference>
<dbReference type="GO" id="GO:0000981">
    <property type="term" value="F:DNA-binding transcription factor activity, RNA polymerase II-specific"/>
    <property type="evidence" value="ECO:0007669"/>
    <property type="project" value="InterPro"/>
</dbReference>
<proteinExistence type="predicted"/>
<evidence type="ECO:0000256" key="2">
    <source>
        <dbReference type="ARBA" id="ARBA00023242"/>
    </source>
</evidence>
<organism evidence="5">
    <name type="scientific">Lichtheimia ramosa</name>
    <dbReference type="NCBI Taxonomy" id="688394"/>
    <lineage>
        <taxon>Eukaryota</taxon>
        <taxon>Fungi</taxon>
        <taxon>Fungi incertae sedis</taxon>
        <taxon>Mucoromycota</taxon>
        <taxon>Mucoromycotina</taxon>
        <taxon>Mucoromycetes</taxon>
        <taxon>Mucorales</taxon>
        <taxon>Lichtheimiaceae</taxon>
        <taxon>Lichtheimia</taxon>
    </lineage>
</organism>
<evidence type="ECO:0000313" key="5">
    <source>
        <dbReference type="EMBL" id="CDS09376.1"/>
    </source>
</evidence>
<dbReference type="AlphaFoldDB" id="A0A077WP51"/>
<feature type="region of interest" description="Disordered" evidence="3">
    <location>
        <begin position="108"/>
        <end position="133"/>
    </location>
</feature>
<dbReference type="CDD" id="cd00067">
    <property type="entry name" value="GAL4"/>
    <property type="match status" value="1"/>
</dbReference>
<dbReference type="InterPro" id="IPR001138">
    <property type="entry name" value="Zn2Cys6_DnaBD"/>
</dbReference>